<dbReference type="GO" id="GO:0005997">
    <property type="term" value="P:xylulose metabolic process"/>
    <property type="evidence" value="ECO:0007669"/>
    <property type="project" value="TreeGrafter"/>
</dbReference>
<reference evidence="12" key="1">
    <citation type="submission" date="2020-01" db="EMBL/GenBank/DDBJ databases">
        <authorList>
            <person name="Mishra B."/>
        </authorList>
    </citation>
    <scope>NUCLEOTIDE SEQUENCE [LARGE SCALE GENOMIC DNA]</scope>
</reference>
<feature type="domain" description="Carbohydrate kinase FGGY C-terminal" evidence="11">
    <location>
        <begin position="288"/>
        <end position="454"/>
    </location>
</feature>
<dbReference type="GO" id="GO:0019150">
    <property type="term" value="F:D-ribulokinase activity"/>
    <property type="evidence" value="ECO:0007669"/>
    <property type="project" value="UniProtKB-EC"/>
</dbReference>
<dbReference type="InterPro" id="IPR018485">
    <property type="entry name" value="FGGY_C"/>
</dbReference>
<protein>
    <recommendedName>
        <fullName evidence="9">D-ribulose kinase</fullName>
        <ecNumber evidence="8">2.7.1.47</ecNumber>
    </recommendedName>
</protein>
<dbReference type="EC" id="2.7.1.47" evidence="8"/>
<comment type="catalytic activity">
    <reaction evidence="7">
        <text>D-ribulose + ATP = D-ribulose 5-phosphate + ADP + H(+)</text>
        <dbReference type="Rhea" id="RHEA:17601"/>
        <dbReference type="ChEBI" id="CHEBI:15378"/>
        <dbReference type="ChEBI" id="CHEBI:17173"/>
        <dbReference type="ChEBI" id="CHEBI:30616"/>
        <dbReference type="ChEBI" id="CHEBI:58121"/>
        <dbReference type="ChEBI" id="CHEBI:456216"/>
        <dbReference type="EC" id="2.7.1.47"/>
    </reaction>
</comment>
<dbReference type="SUPFAM" id="SSF53067">
    <property type="entry name" value="Actin-like ATPase domain"/>
    <property type="match status" value="2"/>
</dbReference>
<gene>
    <name evidence="12" type="ORF">MERR_LOCUS15532</name>
</gene>
<dbReference type="Proteomes" id="UP000467841">
    <property type="component" value="Unassembled WGS sequence"/>
</dbReference>
<dbReference type="OrthoDB" id="10262702at2759"/>
<evidence type="ECO:0000259" key="11">
    <source>
        <dbReference type="Pfam" id="PF02782"/>
    </source>
</evidence>
<keyword evidence="5" id="KW-0418">Kinase</keyword>
<dbReference type="CDD" id="cd10910">
    <property type="entry name" value="PIN_limkain_b1_N_like"/>
    <property type="match status" value="1"/>
</dbReference>
<name>A0A6D2INX7_9BRAS</name>
<evidence type="ECO:0000313" key="12">
    <source>
        <dbReference type="EMBL" id="CAA7028297.1"/>
    </source>
</evidence>
<dbReference type="Gene3D" id="3.30.420.40">
    <property type="match status" value="3"/>
</dbReference>
<evidence type="ECO:0000256" key="1">
    <source>
        <dbReference type="ARBA" id="ARBA00001968"/>
    </source>
</evidence>
<keyword evidence="4" id="KW-0547">Nucleotide-binding</keyword>
<comment type="caution">
    <text evidence="12">The sequence shown here is derived from an EMBL/GenBank/DDBJ whole genome shotgun (WGS) entry which is preliminary data.</text>
</comment>
<dbReference type="EMBL" id="CACVBM020001066">
    <property type="protein sequence ID" value="CAA7028297.1"/>
    <property type="molecule type" value="Genomic_DNA"/>
</dbReference>
<dbReference type="FunFam" id="3.30.420.40:FF:000180">
    <property type="entry name" value="D-ribulose kinase isoform X1"/>
    <property type="match status" value="1"/>
</dbReference>
<comment type="similarity">
    <text evidence="2">Belongs to the FGGY kinase family.</text>
</comment>
<comment type="cofactor">
    <cofactor evidence="1">
        <name>a divalent metal cation</name>
        <dbReference type="ChEBI" id="CHEBI:60240"/>
    </cofactor>
</comment>
<accession>A0A6D2INX7</accession>
<dbReference type="InterPro" id="IPR043129">
    <property type="entry name" value="ATPase_NBD"/>
</dbReference>
<feature type="domain" description="NYN" evidence="10">
    <location>
        <begin position="522"/>
        <end position="638"/>
    </location>
</feature>
<evidence type="ECO:0000256" key="8">
    <source>
        <dbReference type="ARBA" id="ARBA00066370"/>
    </source>
</evidence>
<evidence type="ECO:0000256" key="7">
    <source>
        <dbReference type="ARBA" id="ARBA00051146"/>
    </source>
</evidence>
<evidence type="ECO:0000256" key="3">
    <source>
        <dbReference type="ARBA" id="ARBA00022679"/>
    </source>
</evidence>
<dbReference type="GO" id="GO:0004856">
    <property type="term" value="F:D-xylulokinase activity"/>
    <property type="evidence" value="ECO:0007669"/>
    <property type="project" value="TreeGrafter"/>
</dbReference>
<dbReference type="GO" id="GO:0005524">
    <property type="term" value="F:ATP binding"/>
    <property type="evidence" value="ECO:0007669"/>
    <property type="project" value="UniProtKB-KW"/>
</dbReference>
<organism evidence="12 13">
    <name type="scientific">Microthlaspi erraticum</name>
    <dbReference type="NCBI Taxonomy" id="1685480"/>
    <lineage>
        <taxon>Eukaryota</taxon>
        <taxon>Viridiplantae</taxon>
        <taxon>Streptophyta</taxon>
        <taxon>Embryophyta</taxon>
        <taxon>Tracheophyta</taxon>
        <taxon>Spermatophyta</taxon>
        <taxon>Magnoliopsida</taxon>
        <taxon>eudicotyledons</taxon>
        <taxon>Gunneridae</taxon>
        <taxon>Pentapetalae</taxon>
        <taxon>rosids</taxon>
        <taxon>malvids</taxon>
        <taxon>Brassicales</taxon>
        <taxon>Brassicaceae</taxon>
        <taxon>Coluteocarpeae</taxon>
        <taxon>Microthlaspi</taxon>
    </lineage>
</organism>
<dbReference type="Pfam" id="PF02782">
    <property type="entry name" value="FGGY_C"/>
    <property type="match status" value="1"/>
</dbReference>
<dbReference type="GO" id="GO:0004540">
    <property type="term" value="F:RNA nuclease activity"/>
    <property type="evidence" value="ECO:0007669"/>
    <property type="project" value="InterPro"/>
</dbReference>
<evidence type="ECO:0000259" key="10">
    <source>
        <dbReference type="Pfam" id="PF01936"/>
    </source>
</evidence>
<evidence type="ECO:0000256" key="9">
    <source>
        <dbReference type="ARBA" id="ARBA00072590"/>
    </source>
</evidence>
<evidence type="ECO:0000313" key="13">
    <source>
        <dbReference type="Proteomes" id="UP000467841"/>
    </source>
</evidence>
<keyword evidence="13" id="KW-1185">Reference proteome</keyword>
<dbReference type="GO" id="GO:0005829">
    <property type="term" value="C:cytosol"/>
    <property type="evidence" value="ECO:0007669"/>
    <property type="project" value="TreeGrafter"/>
</dbReference>
<dbReference type="PANTHER" id="PTHR10196:SF80">
    <property type="entry name" value="D-RIBULOSE KINASE"/>
    <property type="match status" value="1"/>
</dbReference>
<evidence type="ECO:0000256" key="6">
    <source>
        <dbReference type="ARBA" id="ARBA00022840"/>
    </source>
</evidence>
<evidence type="ECO:0000256" key="5">
    <source>
        <dbReference type="ARBA" id="ARBA00022777"/>
    </source>
</evidence>
<dbReference type="CDD" id="cd07783">
    <property type="entry name" value="ASKHA_NBD_FGGY_SePSK_AtXK1-like"/>
    <property type="match status" value="1"/>
</dbReference>
<evidence type="ECO:0000256" key="2">
    <source>
        <dbReference type="ARBA" id="ARBA00009156"/>
    </source>
</evidence>
<sequence>MVFQIKQSNGHEIANSLIYGVGREERQASEGKESERKKEREMLMLRQCHIFSFELFQSPKQPGCSSSRSVPLPRARFRCNLVRSSGFRAMSGNGETNLGKLYLGMDFGTSGARFTVIDEEGRIRAEGNREYPRFMSCPDALPEVKSIAPANHTVCSGSSTLCKLVSWWNLKLPNRESAVLLHQADWLLWLLHDRLGVSDYNNALKVGYDPESESYPSWLLSQPYSQLLPVVQAPGTSIGNLKESITRQFGFPDDCIVCTGTTDSIAAFLAARATEHGKAVTSLGSTLAIKLLSTTRVDDARYGVYSHRLDDKWLVGGASNTGGAILRQLFSDEKLERLSREINPMVASPLDYYPLQSSGERFPIADPNLAPRLLPRPESDVEYLHGLLESIARIEGKGYKLLKEMGATEAKEVLTAGGGAKNDKWIKIRQRVLGLPVKKAVHTEASYGASLLALKGAKQNSGTTFVVACENDSARGVPRIELGTSRTRSENHTTRPNTHFVWRMFRRYGNPAAEPEYATAPIGVWWDMDDCPIPEGYDARQVRASIEAAFKKLGYSGPVSITAYGDHKQTPDDHLRGLSSTGVALAQTIPEVTYKRMGSDMREWRDQNPPPATMMLISDYAEHVFSGSLVRLLQRTKYKLCMAYSYRPYKMSVLLTCAEWLWESLLAETRRHLLRKCSESERGGESTEMFYCKLCFCDCKSLDGFRNHLSIGAQHEWKERAIRENIESHNYDREQCQKASFA</sequence>
<dbReference type="InterPro" id="IPR021139">
    <property type="entry name" value="NYN"/>
</dbReference>
<dbReference type="AlphaFoldDB" id="A0A6D2INX7"/>
<dbReference type="Pfam" id="PF01936">
    <property type="entry name" value="NYN"/>
    <property type="match status" value="1"/>
</dbReference>
<evidence type="ECO:0000256" key="4">
    <source>
        <dbReference type="ARBA" id="ARBA00022741"/>
    </source>
</evidence>
<proteinExistence type="inferred from homology"/>
<keyword evidence="3" id="KW-0808">Transferase</keyword>
<dbReference type="PANTHER" id="PTHR10196">
    <property type="entry name" value="SUGAR KINASE"/>
    <property type="match status" value="1"/>
</dbReference>
<keyword evidence="6" id="KW-0067">ATP-binding</keyword>